<proteinExistence type="predicted"/>
<feature type="signal peptide" evidence="1">
    <location>
        <begin position="1"/>
        <end position="25"/>
    </location>
</feature>
<dbReference type="AlphaFoldDB" id="A0A9N8K218"/>
<comment type="caution">
    <text evidence="2">The sequence shown here is derived from an EMBL/GenBank/DDBJ whole genome shotgun (WGS) entry which is preliminary data.</text>
</comment>
<evidence type="ECO:0000313" key="3">
    <source>
        <dbReference type="Proteomes" id="UP000714618"/>
    </source>
</evidence>
<reference evidence="2" key="1">
    <citation type="submission" date="2020-06" db="EMBL/GenBank/DDBJ databases">
        <authorList>
            <person name="Onetto C."/>
        </authorList>
    </citation>
    <scope>NUCLEOTIDE SEQUENCE</scope>
</reference>
<sequence length="150" mass="16696">QRTRQNMRYSQTVLQFFSLLLAVHAFAVDKRGCVSSDVALVKSQVTHPDYLCTWYLSETQSPVPGIKVNALLNACNCIIDAAPSGTSAQIKNEIAEAARSQTFTYGTCPVAAYAFINNEFKDPAAFCNFWGSWQVFLSNMWSCNISDMFL</sequence>
<protein>
    <submittedName>
        <fullName evidence="2">Uncharacterized protein</fullName>
    </submittedName>
</protein>
<dbReference type="Proteomes" id="UP000714618">
    <property type="component" value="Unassembled WGS sequence"/>
</dbReference>
<feature type="chain" id="PRO_5040415858" evidence="1">
    <location>
        <begin position="26"/>
        <end position="150"/>
    </location>
</feature>
<keyword evidence="1" id="KW-0732">Signal</keyword>
<evidence type="ECO:0000313" key="2">
    <source>
        <dbReference type="EMBL" id="CAD0095654.1"/>
    </source>
</evidence>
<evidence type="ECO:0000256" key="1">
    <source>
        <dbReference type="SAM" id="SignalP"/>
    </source>
</evidence>
<name>A0A9N8K218_9PEZI</name>
<accession>A0A9N8K218</accession>
<feature type="non-terminal residue" evidence="2">
    <location>
        <position position="1"/>
    </location>
</feature>
<gene>
    <name evidence="2" type="ORF">AWRI4233_LOCUS5336</name>
</gene>
<keyword evidence="3" id="KW-1185">Reference proteome</keyword>
<dbReference type="OrthoDB" id="3848409at2759"/>
<organism evidence="2 3">
    <name type="scientific">Aureobasidium mustum</name>
    <dbReference type="NCBI Taxonomy" id="2773714"/>
    <lineage>
        <taxon>Eukaryota</taxon>
        <taxon>Fungi</taxon>
        <taxon>Dikarya</taxon>
        <taxon>Ascomycota</taxon>
        <taxon>Pezizomycotina</taxon>
        <taxon>Dothideomycetes</taxon>
        <taxon>Dothideomycetidae</taxon>
        <taxon>Dothideales</taxon>
        <taxon>Saccotheciaceae</taxon>
        <taxon>Aureobasidium</taxon>
    </lineage>
</organism>
<dbReference type="EMBL" id="CAIJEO010000006">
    <property type="protein sequence ID" value="CAD0095654.1"/>
    <property type="molecule type" value="Genomic_DNA"/>
</dbReference>